<dbReference type="EMBL" id="AZFV01000054">
    <property type="protein sequence ID" value="KRM14084.1"/>
    <property type="molecule type" value="Genomic_DNA"/>
</dbReference>
<comment type="caution">
    <text evidence="3">The sequence shown here is derived from an EMBL/GenBank/DDBJ whole genome shotgun (WGS) entry which is preliminary data.</text>
</comment>
<accession>A0A0R1WD73</accession>
<dbReference type="Proteomes" id="UP000051302">
    <property type="component" value="Unassembled WGS sequence"/>
</dbReference>
<feature type="domain" description="S-layer protein C-terminal" evidence="2">
    <location>
        <begin position="174"/>
        <end position="202"/>
    </location>
</feature>
<keyword evidence="4" id="KW-1185">Reference proteome</keyword>
<dbReference type="Pfam" id="PF03217">
    <property type="entry name" value="SlpA"/>
    <property type="match status" value="1"/>
</dbReference>
<sequence length="207" mass="23238">MTSEKPVISEQPVNLEEVTPVQPVTPAQPGVSDPLELDKHTTPANLTDPSKQNITNINKNTKEKHSLNTSHGNGIQFITTYSSQPAIEVYQLNSKNEITKIKNMILAPATNEYSEAIVTIAGLKYYRISNNRLIRITDAYIYTPINLAIKVNTDKYINIFTAEGYLIGSEKLTDITLNIDAFTYINGEKYYRISTNKFVRASDVSEY</sequence>
<evidence type="ECO:0000313" key="3">
    <source>
        <dbReference type="EMBL" id="KRM14084.1"/>
    </source>
</evidence>
<dbReference type="AlphaFoldDB" id="A0A0R1WD73"/>
<gene>
    <name evidence="3" type="ORF">FD31_GL002241</name>
</gene>
<protein>
    <recommendedName>
        <fullName evidence="2">S-layer protein C-terminal domain-containing protein</fullName>
    </recommendedName>
</protein>
<organism evidence="3 4">
    <name type="scientific">Companilactobacillus nantensis DSM 16982</name>
    <dbReference type="NCBI Taxonomy" id="1423774"/>
    <lineage>
        <taxon>Bacteria</taxon>
        <taxon>Bacillati</taxon>
        <taxon>Bacillota</taxon>
        <taxon>Bacilli</taxon>
        <taxon>Lactobacillales</taxon>
        <taxon>Lactobacillaceae</taxon>
        <taxon>Companilactobacillus</taxon>
    </lineage>
</organism>
<dbReference type="PATRIC" id="fig|1423774.3.peg.2329"/>
<feature type="compositionally biased region" description="Low complexity" evidence="1">
    <location>
        <begin position="18"/>
        <end position="31"/>
    </location>
</feature>
<dbReference type="InterPro" id="IPR024968">
    <property type="entry name" value="SlpA_C_lactobacillus"/>
</dbReference>
<feature type="region of interest" description="Disordered" evidence="1">
    <location>
        <begin position="1"/>
        <end position="47"/>
    </location>
</feature>
<evidence type="ECO:0000256" key="1">
    <source>
        <dbReference type="SAM" id="MobiDB-lite"/>
    </source>
</evidence>
<evidence type="ECO:0000259" key="2">
    <source>
        <dbReference type="Pfam" id="PF03217"/>
    </source>
</evidence>
<reference evidence="3 4" key="1">
    <citation type="journal article" date="2015" name="Genome Announc.">
        <title>Expanding the biotechnology potential of lactobacilli through comparative genomics of 213 strains and associated genera.</title>
        <authorList>
            <person name="Sun Z."/>
            <person name="Harris H.M."/>
            <person name="McCann A."/>
            <person name="Guo C."/>
            <person name="Argimon S."/>
            <person name="Zhang W."/>
            <person name="Yang X."/>
            <person name="Jeffery I.B."/>
            <person name="Cooney J.C."/>
            <person name="Kagawa T.F."/>
            <person name="Liu W."/>
            <person name="Song Y."/>
            <person name="Salvetti E."/>
            <person name="Wrobel A."/>
            <person name="Rasinkangas P."/>
            <person name="Parkhill J."/>
            <person name="Rea M.C."/>
            <person name="O'Sullivan O."/>
            <person name="Ritari J."/>
            <person name="Douillard F.P."/>
            <person name="Paul Ross R."/>
            <person name="Yang R."/>
            <person name="Briner A.E."/>
            <person name="Felis G.E."/>
            <person name="de Vos W.M."/>
            <person name="Barrangou R."/>
            <person name="Klaenhammer T.R."/>
            <person name="Caufield P.W."/>
            <person name="Cui Y."/>
            <person name="Zhang H."/>
            <person name="O'Toole P.W."/>
        </authorList>
    </citation>
    <scope>NUCLEOTIDE SEQUENCE [LARGE SCALE GENOMIC DNA]</scope>
    <source>
        <strain evidence="3 4">DSM 16982</strain>
    </source>
</reference>
<proteinExistence type="predicted"/>
<evidence type="ECO:0000313" key="4">
    <source>
        <dbReference type="Proteomes" id="UP000051302"/>
    </source>
</evidence>
<name>A0A0R1WD73_9LACO</name>